<sequence>MGQNVCCMKQSDIPDEPKRVIQPFNSNCSTPVSPTSRMIPRKEQTRLASPTARKLGATETWTLERCLMNSPEVNISECTNNFGGDNGLKVVKRYQKIDLSSPDLRTDFFTPRLSFSSDKLGLLRKIDEEDEGFCGGSLGGKVKKRVSFKLPEEADIIIFYSPREKFEEY</sequence>
<name>A0AAD8MMK9_9APIA</name>
<reference evidence="1" key="1">
    <citation type="submission" date="2023-02" db="EMBL/GenBank/DDBJ databases">
        <title>Genome of toxic invasive species Heracleum sosnowskyi carries increased number of genes despite the absence of recent whole-genome duplications.</title>
        <authorList>
            <person name="Schelkunov M."/>
            <person name="Shtratnikova V."/>
            <person name="Makarenko M."/>
            <person name="Klepikova A."/>
            <person name="Omelchenko D."/>
            <person name="Novikova G."/>
            <person name="Obukhova E."/>
            <person name="Bogdanov V."/>
            <person name="Penin A."/>
            <person name="Logacheva M."/>
        </authorList>
    </citation>
    <scope>NUCLEOTIDE SEQUENCE</scope>
    <source>
        <strain evidence="1">Hsosn_3</strain>
        <tissue evidence="1">Leaf</tissue>
    </source>
</reference>
<accession>A0AAD8MMK9</accession>
<proteinExistence type="predicted"/>
<organism evidence="1 2">
    <name type="scientific">Heracleum sosnowskyi</name>
    <dbReference type="NCBI Taxonomy" id="360622"/>
    <lineage>
        <taxon>Eukaryota</taxon>
        <taxon>Viridiplantae</taxon>
        <taxon>Streptophyta</taxon>
        <taxon>Embryophyta</taxon>
        <taxon>Tracheophyta</taxon>
        <taxon>Spermatophyta</taxon>
        <taxon>Magnoliopsida</taxon>
        <taxon>eudicotyledons</taxon>
        <taxon>Gunneridae</taxon>
        <taxon>Pentapetalae</taxon>
        <taxon>asterids</taxon>
        <taxon>campanulids</taxon>
        <taxon>Apiales</taxon>
        <taxon>Apiaceae</taxon>
        <taxon>Apioideae</taxon>
        <taxon>apioid superclade</taxon>
        <taxon>Tordylieae</taxon>
        <taxon>Tordyliinae</taxon>
        <taxon>Heracleum</taxon>
    </lineage>
</organism>
<dbReference type="EMBL" id="JAUIZM010000006">
    <property type="protein sequence ID" value="KAK1378302.1"/>
    <property type="molecule type" value="Genomic_DNA"/>
</dbReference>
<protein>
    <submittedName>
        <fullName evidence="1">Uncharacterized protein</fullName>
    </submittedName>
</protein>
<reference evidence="1" key="2">
    <citation type="submission" date="2023-05" db="EMBL/GenBank/DDBJ databases">
        <authorList>
            <person name="Schelkunov M.I."/>
        </authorList>
    </citation>
    <scope>NUCLEOTIDE SEQUENCE</scope>
    <source>
        <strain evidence="1">Hsosn_3</strain>
        <tissue evidence="1">Leaf</tissue>
    </source>
</reference>
<gene>
    <name evidence="1" type="ORF">POM88_025046</name>
</gene>
<dbReference type="Proteomes" id="UP001237642">
    <property type="component" value="Unassembled WGS sequence"/>
</dbReference>
<comment type="caution">
    <text evidence="1">The sequence shown here is derived from an EMBL/GenBank/DDBJ whole genome shotgun (WGS) entry which is preliminary data.</text>
</comment>
<dbReference type="AlphaFoldDB" id="A0AAD8MMK9"/>
<evidence type="ECO:0000313" key="1">
    <source>
        <dbReference type="EMBL" id="KAK1378302.1"/>
    </source>
</evidence>
<evidence type="ECO:0000313" key="2">
    <source>
        <dbReference type="Proteomes" id="UP001237642"/>
    </source>
</evidence>
<keyword evidence="2" id="KW-1185">Reference proteome</keyword>